<name>A0A087HC74_ARAAL</name>
<proteinExistence type="predicted"/>
<gene>
    <name evidence="2" type="ordered locus">AALP_Aa3g280300</name>
</gene>
<feature type="region of interest" description="Disordered" evidence="1">
    <location>
        <begin position="1"/>
        <end position="50"/>
    </location>
</feature>
<dbReference type="Gramene" id="KFK39726">
    <property type="protein sequence ID" value="KFK39726"/>
    <property type="gene ID" value="AALP_AA3G280300"/>
</dbReference>
<dbReference type="Proteomes" id="UP000029120">
    <property type="component" value="Chromosome 3"/>
</dbReference>
<evidence type="ECO:0000313" key="3">
    <source>
        <dbReference type="Proteomes" id="UP000029120"/>
    </source>
</evidence>
<evidence type="ECO:0000256" key="1">
    <source>
        <dbReference type="SAM" id="MobiDB-lite"/>
    </source>
</evidence>
<dbReference type="EMBL" id="CM002871">
    <property type="protein sequence ID" value="KFK39726.1"/>
    <property type="molecule type" value="Genomic_DNA"/>
</dbReference>
<evidence type="ECO:0000313" key="2">
    <source>
        <dbReference type="EMBL" id="KFK39726.1"/>
    </source>
</evidence>
<feature type="compositionally biased region" description="Basic and acidic residues" evidence="1">
    <location>
        <begin position="151"/>
        <end position="171"/>
    </location>
</feature>
<feature type="region of interest" description="Disordered" evidence="1">
    <location>
        <begin position="136"/>
        <end position="194"/>
    </location>
</feature>
<feature type="compositionally biased region" description="Acidic residues" evidence="1">
    <location>
        <begin position="20"/>
        <end position="29"/>
    </location>
</feature>
<protein>
    <submittedName>
        <fullName evidence="2">Uncharacterized protein</fullName>
    </submittedName>
</protein>
<dbReference type="AlphaFoldDB" id="A0A087HC74"/>
<keyword evidence="3" id="KW-1185">Reference proteome</keyword>
<accession>A0A087HC74</accession>
<organism evidence="2 3">
    <name type="scientific">Arabis alpina</name>
    <name type="common">Alpine rock-cress</name>
    <dbReference type="NCBI Taxonomy" id="50452"/>
    <lineage>
        <taxon>Eukaryota</taxon>
        <taxon>Viridiplantae</taxon>
        <taxon>Streptophyta</taxon>
        <taxon>Embryophyta</taxon>
        <taxon>Tracheophyta</taxon>
        <taxon>Spermatophyta</taxon>
        <taxon>Magnoliopsida</taxon>
        <taxon>eudicotyledons</taxon>
        <taxon>Gunneridae</taxon>
        <taxon>Pentapetalae</taxon>
        <taxon>rosids</taxon>
        <taxon>malvids</taxon>
        <taxon>Brassicales</taxon>
        <taxon>Brassicaceae</taxon>
        <taxon>Arabideae</taxon>
        <taxon>Arabis</taxon>
    </lineage>
</organism>
<reference evidence="3" key="1">
    <citation type="journal article" date="2015" name="Nat. Plants">
        <title>Genome expansion of Arabis alpina linked with retrotransposition and reduced symmetric DNA methylation.</title>
        <authorList>
            <person name="Willing E.M."/>
            <person name="Rawat V."/>
            <person name="Mandakova T."/>
            <person name="Maumus F."/>
            <person name="James G.V."/>
            <person name="Nordstroem K.J."/>
            <person name="Becker C."/>
            <person name="Warthmann N."/>
            <person name="Chica C."/>
            <person name="Szarzynska B."/>
            <person name="Zytnicki M."/>
            <person name="Albani M.C."/>
            <person name="Kiefer C."/>
            <person name="Bergonzi S."/>
            <person name="Castaings L."/>
            <person name="Mateos J.L."/>
            <person name="Berns M.C."/>
            <person name="Bujdoso N."/>
            <person name="Piofczyk T."/>
            <person name="de Lorenzo L."/>
            <person name="Barrero-Sicilia C."/>
            <person name="Mateos I."/>
            <person name="Piednoel M."/>
            <person name="Hagmann J."/>
            <person name="Chen-Min-Tao R."/>
            <person name="Iglesias-Fernandez R."/>
            <person name="Schuster S.C."/>
            <person name="Alonso-Blanco C."/>
            <person name="Roudier F."/>
            <person name="Carbonero P."/>
            <person name="Paz-Ares J."/>
            <person name="Davis S.J."/>
            <person name="Pecinka A."/>
            <person name="Quesneville H."/>
            <person name="Colot V."/>
            <person name="Lysak M.A."/>
            <person name="Weigel D."/>
            <person name="Coupland G."/>
            <person name="Schneeberger K."/>
        </authorList>
    </citation>
    <scope>NUCLEOTIDE SEQUENCE [LARGE SCALE GENOMIC DNA]</scope>
    <source>
        <strain evidence="3">cv. Pajares</strain>
    </source>
</reference>
<sequence length="194" mass="21013">MLTHDSGNCLVRNRGMGNDGDSEDSEDDQPPGGNAHGGPVIEEMEEAPVEDGPVPEIRNQVHALHQNGPVIDVSDDIGEFRGVLYNELDMSELYNPCPIFANATGDIPGRNAPRIQQFGEDYDELNAFEKLYKVHGDSSDDANLGQRKRKFPESEELGHKSAKLQIEEHGESSGTAQEEVQVGGAVGPKPPEAP</sequence>